<evidence type="ECO:0000313" key="2">
    <source>
        <dbReference type="EMBL" id="CAD7079752.1"/>
    </source>
</evidence>
<feature type="region of interest" description="Disordered" evidence="1">
    <location>
        <begin position="117"/>
        <end position="144"/>
    </location>
</feature>
<evidence type="ECO:0000313" key="3">
    <source>
        <dbReference type="Proteomes" id="UP000594454"/>
    </source>
</evidence>
<sequence>MDEEEEAKFLESSLKTLGLFEDGMDLQEMRSIRDVVNESLEESSLAFEDELQAALLESQQMANENLHRSYETSSNCSSSFENSNTVHGAMGRFSTPPSSPDCPRLLKVVAEVHSGWKETSLQDGGQASGEDIENKTESNIKPRMKDTLLKGRNVALKNADDIYSALDIDDAKL</sequence>
<gene>
    <name evidence="2" type="ORF">HERILL_LOCUS2952</name>
</gene>
<protein>
    <submittedName>
        <fullName evidence="2">Uncharacterized protein</fullName>
    </submittedName>
</protein>
<reference evidence="2 3" key="1">
    <citation type="submission" date="2020-11" db="EMBL/GenBank/DDBJ databases">
        <authorList>
            <person name="Wallbank WR R."/>
            <person name="Pardo Diaz C."/>
            <person name="Kozak K."/>
            <person name="Martin S."/>
            <person name="Jiggins C."/>
            <person name="Moest M."/>
            <person name="Warren A I."/>
            <person name="Generalovic N T."/>
            <person name="Byers J.R.P. K."/>
            <person name="Montejo-Kovacevich G."/>
            <person name="Yen C E."/>
        </authorList>
    </citation>
    <scope>NUCLEOTIDE SEQUENCE [LARGE SCALE GENOMIC DNA]</scope>
</reference>
<feature type="compositionally biased region" description="Basic and acidic residues" evidence="1">
    <location>
        <begin position="132"/>
        <end position="144"/>
    </location>
</feature>
<dbReference type="AlphaFoldDB" id="A0A7R8UFR9"/>
<feature type="region of interest" description="Disordered" evidence="1">
    <location>
        <begin position="65"/>
        <end position="100"/>
    </location>
</feature>
<accession>A0A7R8UFR9</accession>
<name>A0A7R8UFR9_HERIL</name>
<keyword evidence="3" id="KW-1185">Reference proteome</keyword>
<feature type="compositionally biased region" description="Low complexity" evidence="1">
    <location>
        <begin position="71"/>
        <end position="85"/>
    </location>
</feature>
<dbReference type="InParanoid" id="A0A7R8UFR9"/>
<dbReference type="Proteomes" id="UP000594454">
    <property type="component" value="Chromosome 1"/>
</dbReference>
<proteinExistence type="predicted"/>
<dbReference type="EMBL" id="LR899009">
    <property type="protein sequence ID" value="CAD7079752.1"/>
    <property type="molecule type" value="Genomic_DNA"/>
</dbReference>
<organism evidence="2 3">
    <name type="scientific">Hermetia illucens</name>
    <name type="common">Black soldier fly</name>
    <dbReference type="NCBI Taxonomy" id="343691"/>
    <lineage>
        <taxon>Eukaryota</taxon>
        <taxon>Metazoa</taxon>
        <taxon>Ecdysozoa</taxon>
        <taxon>Arthropoda</taxon>
        <taxon>Hexapoda</taxon>
        <taxon>Insecta</taxon>
        <taxon>Pterygota</taxon>
        <taxon>Neoptera</taxon>
        <taxon>Endopterygota</taxon>
        <taxon>Diptera</taxon>
        <taxon>Brachycera</taxon>
        <taxon>Stratiomyomorpha</taxon>
        <taxon>Stratiomyidae</taxon>
        <taxon>Hermetiinae</taxon>
        <taxon>Hermetia</taxon>
    </lineage>
</organism>
<evidence type="ECO:0000256" key="1">
    <source>
        <dbReference type="SAM" id="MobiDB-lite"/>
    </source>
</evidence>
<dbReference type="OrthoDB" id="7883759at2759"/>